<feature type="domain" description="Phospholipid/glycerol acyltransferase" evidence="1">
    <location>
        <begin position="64"/>
        <end position="183"/>
    </location>
</feature>
<keyword evidence="3" id="KW-1185">Reference proteome</keyword>
<dbReference type="AlphaFoldDB" id="A0A917Q444"/>
<keyword evidence="2" id="KW-0808">Transferase</keyword>
<dbReference type="SMART" id="SM00563">
    <property type="entry name" value="PlsC"/>
    <property type="match status" value="1"/>
</dbReference>
<dbReference type="CDD" id="cd06551">
    <property type="entry name" value="LPLAT"/>
    <property type="match status" value="1"/>
</dbReference>
<protein>
    <submittedName>
        <fullName evidence="2">Acyltransferase</fullName>
    </submittedName>
</protein>
<dbReference type="RefSeq" id="WP_244645077.1">
    <property type="nucleotide sequence ID" value="NZ_BMMF01000002.1"/>
</dbReference>
<evidence type="ECO:0000313" key="2">
    <source>
        <dbReference type="EMBL" id="GGK22665.1"/>
    </source>
</evidence>
<dbReference type="GO" id="GO:0016746">
    <property type="term" value="F:acyltransferase activity"/>
    <property type="evidence" value="ECO:0007669"/>
    <property type="project" value="UniProtKB-KW"/>
</dbReference>
<reference evidence="2 3" key="1">
    <citation type="journal article" date="2014" name="Int. J. Syst. Evol. Microbiol.">
        <title>Complete genome sequence of Corynebacterium casei LMG S-19264T (=DSM 44701T), isolated from a smear-ripened cheese.</title>
        <authorList>
            <consortium name="US DOE Joint Genome Institute (JGI-PGF)"/>
            <person name="Walter F."/>
            <person name="Albersmeier A."/>
            <person name="Kalinowski J."/>
            <person name="Ruckert C."/>
        </authorList>
    </citation>
    <scope>NUCLEOTIDE SEQUENCE [LARGE SCALE GENOMIC DNA]</scope>
    <source>
        <strain evidence="2 3">CGMCC 1.9161</strain>
    </source>
</reference>
<proteinExistence type="predicted"/>
<evidence type="ECO:0000313" key="3">
    <source>
        <dbReference type="Proteomes" id="UP000600449"/>
    </source>
</evidence>
<evidence type="ECO:0000259" key="1">
    <source>
        <dbReference type="SMART" id="SM00563"/>
    </source>
</evidence>
<keyword evidence="2" id="KW-0012">Acyltransferase</keyword>
<gene>
    <name evidence="2" type="ORF">GCM10011322_06680</name>
</gene>
<sequence length="286" mass="31867">MADPRAKAARLAARLPASERPTALRDPRRLKFFTLYFRRYFVKHMNALRLAPWGAPRVPDGVPVVLYTNHPAWWDAATYMIAADKFFPQRQSYAPIDAEMLEAYGFMKRIGAYGIDLESPKGAAHFLAASADILSRDDAVIFLAAQGRFMDVRTRPVGLRAGVARLPEIAPHALFVPMAMEYQFWEQRGAEAFVAFGDGETGADLLALDREARRTHLEERLTGVLDRLSSDVMSRDPARFETVLSGEAGVGGIYGLWKRALAAMKGERYEAAHGRRPTIDAGDDRP</sequence>
<accession>A0A917Q444</accession>
<name>A0A917Q444_9HYPH</name>
<dbReference type="EMBL" id="BMMF01000002">
    <property type="protein sequence ID" value="GGK22665.1"/>
    <property type="molecule type" value="Genomic_DNA"/>
</dbReference>
<comment type="caution">
    <text evidence="2">The sequence shown here is derived from an EMBL/GenBank/DDBJ whole genome shotgun (WGS) entry which is preliminary data.</text>
</comment>
<organism evidence="2 3">
    <name type="scientific">Salinarimonas ramus</name>
    <dbReference type="NCBI Taxonomy" id="690164"/>
    <lineage>
        <taxon>Bacteria</taxon>
        <taxon>Pseudomonadati</taxon>
        <taxon>Pseudomonadota</taxon>
        <taxon>Alphaproteobacteria</taxon>
        <taxon>Hyphomicrobiales</taxon>
        <taxon>Salinarimonadaceae</taxon>
        <taxon>Salinarimonas</taxon>
    </lineage>
</organism>
<dbReference type="Proteomes" id="UP000600449">
    <property type="component" value="Unassembled WGS sequence"/>
</dbReference>
<dbReference type="InterPro" id="IPR002123">
    <property type="entry name" value="Plipid/glycerol_acylTrfase"/>
</dbReference>